<dbReference type="Pfam" id="PF07963">
    <property type="entry name" value="N_methyl"/>
    <property type="match status" value="1"/>
</dbReference>
<organism evidence="3 4">
    <name type="scientific">Fimbriiglobus ruber</name>
    <dbReference type="NCBI Taxonomy" id="1908690"/>
    <lineage>
        <taxon>Bacteria</taxon>
        <taxon>Pseudomonadati</taxon>
        <taxon>Planctomycetota</taxon>
        <taxon>Planctomycetia</taxon>
        <taxon>Gemmatales</taxon>
        <taxon>Gemmataceae</taxon>
        <taxon>Fimbriiglobus</taxon>
    </lineage>
</organism>
<dbReference type="OrthoDB" id="280382at2"/>
<dbReference type="Gene3D" id="3.30.700.10">
    <property type="entry name" value="Glycoprotein, Type 4 Pilin"/>
    <property type="match status" value="1"/>
</dbReference>
<name>A0A225DVY4_9BACT</name>
<dbReference type="Pfam" id="PF07596">
    <property type="entry name" value="SBP_bac_10"/>
    <property type="match status" value="1"/>
</dbReference>
<feature type="domain" description="DUF1559" evidence="2">
    <location>
        <begin position="41"/>
        <end position="330"/>
    </location>
</feature>
<sequence>MLLQSRTGPARPRRDGFTLIELLVVIAIIAILIGLLLPAVQKVREAAARAKCSNNLKQIGLALQAYHDVYGKFMPGGAQDERPFGTDTQATGASWGSSWMVYMLPYIEQNALYQQWQFVGSSGAFNNTNNAAASGVQIQTYFCPSSPLPKFPAQNQPTAATANYVGISGAAPGLITGYTETRVNTLPCGGLISAGGILIPNGQLNMSSVTDGTSNTITFSEQGNYLTDTNKVKQEWRASQPWGWYLGVKSTGIPPNFDNNGGDNREPNLTTIRYQLDYTPPAGWANDVANTGVGQTGNCVGANTPLNSTHTGGVNAAWCDGSVRFITDSTTLMVLAQIATRDDGIPVTLP</sequence>
<dbReference type="InterPro" id="IPR011453">
    <property type="entry name" value="DUF1559"/>
</dbReference>
<proteinExistence type="predicted"/>
<dbReference type="NCBIfam" id="TIGR04294">
    <property type="entry name" value="pre_pil_HX9DG"/>
    <property type="match status" value="1"/>
</dbReference>
<dbReference type="PANTHER" id="PTHR30093">
    <property type="entry name" value="GENERAL SECRETION PATHWAY PROTEIN G"/>
    <property type="match status" value="1"/>
</dbReference>
<feature type="transmembrane region" description="Helical" evidence="1">
    <location>
        <begin position="20"/>
        <end position="40"/>
    </location>
</feature>
<comment type="caution">
    <text evidence="3">The sequence shown here is derived from an EMBL/GenBank/DDBJ whole genome shotgun (WGS) entry which is preliminary data.</text>
</comment>
<dbReference type="Proteomes" id="UP000214646">
    <property type="component" value="Unassembled WGS sequence"/>
</dbReference>
<reference evidence="4" key="1">
    <citation type="submission" date="2017-06" db="EMBL/GenBank/DDBJ databases">
        <title>Genome analysis of Fimbriiglobus ruber SP5, the first member of the order Planctomycetales with confirmed chitinolytic capability.</title>
        <authorList>
            <person name="Ravin N.V."/>
            <person name="Rakitin A.L."/>
            <person name="Ivanova A.A."/>
            <person name="Beletsky A.V."/>
            <person name="Kulichevskaya I.S."/>
            <person name="Mardanov A.V."/>
            <person name="Dedysh S.N."/>
        </authorList>
    </citation>
    <scope>NUCLEOTIDE SEQUENCE [LARGE SCALE GENOMIC DNA]</scope>
    <source>
        <strain evidence="4">SP5</strain>
    </source>
</reference>
<dbReference type="InterPro" id="IPR012902">
    <property type="entry name" value="N_methyl_site"/>
</dbReference>
<dbReference type="PANTHER" id="PTHR30093:SF2">
    <property type="entry name" value="TYPE II SECRETION SYSTEM PROTEIN H"/>
    <property type="match status" value="1"/>
</dbReference>
<keyword evidence="1" id="KW-0812">Transmembrane</keyword>
<protein>
    <recommendedName>
        <fullName evidence="2">DUF1559 domain-containing protein</fullName>
    </recommendedName>
</protein>
<keyword evidence="4" id="KW-1185">Reference proteome</keyword>
<accession>A0A225DVY4</accession>
<dbReference type="RefSeq" id="WP_088256381.1">
    <property type="nucleotide sequence ID" value="NZ_NIDE01000008.1"/>
</dbReference>
<evidence type="ECO:0000256" key="1">
    <source>
        <dbReference type="SAM" id="Phobius"/>
    </source>
</evidence>
<keyword evidence="1" id="KW-0472">Membrane</keyword>
<gene>
    <name evidence="3" type="ORF">FRUB_05394</name>
</gene>
<dbReference type="SUPFAM" id="SSF54523">
    <property type="entry name" value="Pili subunits"/>
    <property type="match status" value="1"/>
</dbReference>
<keyword evidence="1" id="KW-1133">Transmembrane helix</keyword>
<dbReference type="InterPro" id="IPR045584">
    <property type="entry name" value="Pilin-like"/>
</dbReference>
<evidence type="ECO:0000313" key="3">
    <source>
        <dbReference type="EMBL" id="OWK40475.1"/>
    </source>
</evidence>
<dbReference type="AlphaFoldDB" id="A0A225DVY4"/>
<dbReference type="EMBL" id="NIDE01000008">
    <property type="protein sequence ID" value="OWK40475.1"/>
    <property type="molecule type" value="Genomic_DNA"/>
</dbReference>
<evidence type="ECO:0000313" key="4">
    <source>
        <dbReference type="Proteomes" id="UP000214646"/>
    </source>
</evidence>
<evidence type="ECO:0000259" key="2">
    <source>
        <dbReference type="Pfam" id="PF07596"/>
    </source>
</evidence>
<dbReference type="NCBIfam" id="TIGR02532">
    <property type="entry name" value="IV_pilin_GFxxxE"/>
    <property type="match status" value="1"/>
</dbReference>
<dbReference type="InterPro" id="IPR027558">
    <property type="entry name" value="Pre_pil_HX9DG_C"/>
</dbReference>